<organism evidence="2 3">
    <name type="scientific">Rhodocollybia butyracea</name>
    <dbReference type="NCBI Taxonomy" id="206335"/>
    <lineage>
        <taxon>Eukaryota</taxon>
        <taxon>Fungi</taxon>
        <taxon>Dikarya</taxon>
        <taxon>Basidiomycota</taxon>
        <taxon>Agaricomycotina</taxon>
        <taxon>Agaricomycetes</taxon>
        <taxon>Agaricomycetidae</taxon>
        <taxon>Agaricales</taxon>
        <taxon>Marasmiineae</taxon>
        <taxon>Omphalotaceae</taxon>
        <taxon>Rhodocollybia</taxon>
    </lineage>
</organism>
<keyword evidence="3" id="KW-1185">Reference proteome</keyword>
<dbReference type="AlphaFoldDB" id="A0A9P5QBX8"/>
<dbReference type="Proteomes" id="UP000772434">
    <property type="component" value="Unassembled WGS sequence"/>
</dbReference>
<dbReference type="EMBL" id="JADNRY010000001">
    <property type="protein sequence ID" value="KAF9078357.1"/>
    <property type="molecule type" value="Genomic_DNA"/>
</dbReference>
<accession>A0A9P5QBX8</accession>
<feature type="signal peptide" evidence="1">
    <location>
        <begin position="1"/>
        <end position="15"/>
    </location>
</feature>
<proteinExistence type="predicted"/>
<evidence type="ECO:0000313" key="3">
    <source>
        <dbReference type="Proteomes" id="UP000772434"/>
    </source>
</evidence>
<comment type="caution">
    <text evidence="2">The sequence shown here is derived from an EMBL/GenBank/DDBJ whole genome shotgun (WGS) entry which is preliminary data.</text>
</comment>
<evidence type="ECO:0000256" key="1">
    <source>
        <dbReference type="SAM" id="SignalP"/>
    </source>
</evidence>
<keyword evidence="1" id="KW-0732">Signal</keyword>
<sequence>MLVEILILLSTCTESLRPMLGIGPSRSVPICGQKSDSRLTDLDVPHRSQRVTVTDVRERSVFLFQFLTEAAKEFPAVFLAKLNIRERCPE</sequence>
<reference evidence="2" key="1">
    <citation type="submission" date="2020-11" db="EMBL/GenBank/DDBJ databases">
        <authorList>
            <consortium name="DOE Joint Genome Institute"/>
            <person name="Ahrendt S."/>
            <person name="Riley R."/>
            <person name="Andreopoulos W."/>
            <person name="Labutti K."/>
            <person name="Pangilinan J."/>
            <person name="Ruiz-Duenas F.J."/>
            <person name="Barrasa J.M."/>
            <person name="Sanchez-Garcia M."/>
            <person name="Camarero S."/>
            <person name="Miyauchi S."/>
            <person name="Serrano A."/>
            <person name="Linde D."/>
            <person name="Babiker R."/>
            <person name="Drula E."/>
            <person name="Ayuso-Fernandez I."/>
            <person name="Pacheco R."/>
            <person name="Padilla G."/>
            <person name="Ferreira P."/>
            <person name="Barriuso J."/>
            <person name="Kellner H."/>
            <person name="Castanera R."/>
            <person name="Alfaro M."/>
            <person name="Ramirez L."/>
            <person name="Pisabarro A.G."/>
            <person name="Kuo A."/>
            <person name="Tritt A."/>
            <person name="Lipzen A."/>
            <person name="He G."/>
            <person name="Yan M."/>
            <person name="Ng V."/>
            <person name="Cullen D."/>
            <person name="Martin F."/>
            <person name="Rosso M.-N."/>
            <person name="Henrissat B."/>
            <person name="Hibbett D."/>
            <person name="Martinez A.T."/>
            <person name="Grigoriev I.V."/>
        </authorList>
    </citation>
    <scope>NUCLEOTIDE SEQUENCE</scope>
    <source>
        <strain evidence="2">AH 40177</strain>
    </source>
</reference>
<evidence type="ECO:0000313" key="2">
    <source>
        <dbReference type="EMBL" id="KAF9078357.1"/>
    </source>
</evidence>
<protein>
    <submittedName>
        <fullName evidence="2">Uncharacterized protein</fullName>
    </submittedName>
</protein>
<feature type="chain" id="PRO_5040170043" evidence="1">
    <location>
        <begin position="16"/>
        <end position="90"/>
    </location>
</feature>
<gene>
    <name evidence="2" type="ORF">BDP27DRAFT_1309465</name>
</gene>
<name>A0A9P5QBX8_9AGAR</name>